<keyword evidence="11" id="KW-1185">Reference proteome</keyword>
<dbReference type="InterPro" id="IPR000900">
    <property type="entry name" value="Nebulin_repeat"/>
</dbReference>
<keyword evidence="2 6" id="KW-0479">Metal-binding</keyword>
<feature type="domain" description="SH3" evidence="8">
    <location>
        <begin position="280"/>
        <end position="340"/>
    </location>
</feature>
<dbReference type="Proteomes" id="UP000827092">
    <property type="component" value="Unassembled WGS sequence"/>
</dbReference>
<comment type="caution">
    <text evidence="10">The sequence shown here is derived from an EMBL/GenBank/DDBJ whole genome shotgun (WGS) entry which is preliminary data.</text>
</comment>
<dbReference type="InterPro" id="IPR001452">
    <property type="entry name" value="SH3_domain"/>
</dbReference>
<protein>
    <recommendedName>
        <fullName evidence="12">LIM and SH3 domain protein F42H10.3</fullName>
    </recommendedName>
</protein>
<dbReference type="EMBL" id="JAFNEN010000014">
    <property type="protein sequence ID" value="KAG8200699.1"/>
    <property type="molecule type" value="Genomic_DNA"/>
</dbReference>
<dbReference type="SMART" id="SM00326">
    <property type="entry name" value="SH3"/>
    <property type="match status" value="1"/>
</dbReference>
<dbReference type="GO" id="GO:0005925">
    <property type="term" value="C:focal adhesion"/>
    <property type="evidence" value="ECO:0007669"/>
    <property type="project" value="TreeGrafter"/>
</dbReference>
<dbReference type="Gene3D" id="2.10.110.10">
    <property type="entry name" value="Cysteine Rich Protein"/>
    <property type="match status" value="1"/>
</dbReference>
<dbReference type="Gene3D" id="2.30.30.40">
    <property type="entry name" value="SH3 Domains"/>
    <property type="match status" value="1"/>
</dbReference>
<dbReference type="Pfam" id="PF00412">
    <property type="entry name" value="LIM"/>
    <property type="match status" value="1"/>
</dbReference>
<keyword evidence="5 6" id="KW-0440">LIM domain</keyword>
<dbReference type="InterPro" id="IPR051759">
    <property type="entry name" value="LIM-SH3_domain_protein"/>
</dbReference>
<dbReference type="GO" id="GO:0005737">
    <property type="term" value="C:cytoplasm"/>
    <property type="evidence" value="ECO:0007669"/>
    <property type="project" value="UniProtKB-ARBA"/>
</dbReference>
<dbReference type="PANTHER" id="PTHR46218:SF4">
    <property type="entry name" value="LIM AND SH3 DOMAIN PROTEIN LASP"/>
    <property type="match status" value="1"/>
</dbReference>
<dbReference type="PRINTS" id="PR00452">
    <property type="entry name" value="SH3DOMAIN"/>
</dbReference>
<dbReference type="AlphaFoldDB" id="A0AAV6VVD3"/>
<evidence type="ECO:0000256" key="2">
    <source>
        <dbReference type="ARBA" id="ARBA00022723"/>
    </source>
</evidence>
<dbReference type="Pfam" id="PF00018">
    <property type="entry name" value="SH3_1"/>
    <property type="match status" value="1"/>
</dbReference>
<evidence type="ECO:0000256" key="3">
    <source>
        <dbReference type="ARBA" id="ARBA00022737"/>
    </source>
</evidence>
<organism evidence="10 11">
    <name type="scientific">Oedothorax gibbosus</name>
    <dbReference type="NCBI Taxonomy" id="931172"/>
    <lineage>
        <taxon>Eukaryota</taxon>
        <taxon>Metazoa</taxon>
        <taxon>Ecdysozoa</taxon>
        <taxon>Arthropoda</taxon>
        <taxon>Chelicerata</taxon>
        <taxon>Arachnida</taxon>
        <taxon>Araneae</taxon>
        <taxon>Araneomorphae</taxon>
        <taxon>Entelegynae</taxon>
        <taxon>Araneoidea</taxon>
        <taxon>Linyphiidae</taxon>
        <taxon>Erigoninae</taxon>
        <taxon>Oedothorax</taxon>
    </lineage>
</organism>
<feature type="domain" description="LIM zinc-binding" evidence="9">
    <location>
        <begin position="4"/>
        <end position="65"/>
    </location>
</feature>
<evidence type="ECO:0000256" key="4">
    <source>
        <dbReference type="ARBA" id="ARBA00022833"/>
    </source>
</evidence>
<evidence type="ECO:0000259" key="9">
    <source>
        <dbReference type="PROSITE" id="PS50023"/>
    </source>
</evidence>
<dbReference type="PROSITE" id="PS50002">
    <property type="entry name" value="SH3"/>
    <property type="match status" value="1"/>
</dbReference>
<proteinExistence type="predicted"/>
<dbReference type="PROSITE" id="PS50023">
    <property type="entry name" value="LIM_DOMAIN_2"/>
    <property type="match status" value="1"/>
</dbReference>
<evidence type="ECO:0000313" key="10">
    <source>
        <dbReference type="EMBL" id="KAG8200699.1"/>
    </source>
</evidence>
<name>A0AAV6VVD3_9ARAC</name>
<dbReference type="InterPro" id="IPR036028">
    <property type="entry name" value="SH3-like_dom_sf"/>
</dbReference>
<evidence type="ECO:0000256" key="1">
    <source>
        <dbReference type="ARBA" id="ARBA00022443"/>
    </source>
</evidence>
<dbReference type="SMART" id="SM00132">
    <property type="entry name" value="LIM"/>
    <property type="match status" value="1"/>
</dbReference>
<evidence type="ECO:0000313" key="11">
    <source>
        <dbReference type="Proteomes" id="UP000827092"/>
    </source>
</evidence>
<dbReference type="SUPFAM" id="SSF57716">
    <property type="entry name" value="Glucocorticoid receptor-like (DNA-binding domain)"/>
    <property type="match status" value="1"/>
</dbReference>
<dbReference type="FunFam" id="2.10.110.10:FF:000087">
    <property type="entry name" value="LIM zinc-binding domain-containing Nebulette"/>
    <property type="match status" value="1"/>
</dbReference>
<keyword evidence="1 7" id="KW-0728">SH3 domain</keyword>
<dbReference type="Pfam" id="PF00880">
    <property type="entry name" value="Nebulin"/>
    <property type="match status" value="1"/>
</dbReference>
<evidence type="ECO:0000256" key="6">
    <source>
        <dbReference type="PROSITE-ProRule" id="PRU00125"/>
    </source>
</evidence>
<dbReference type="CDD" id="cd09447">
    <property type="entry name" value="LIM_LASP"/>
    <property type="match status" value="1"/>
</dbReference>
<dbReference type="PANTHER" id="PTHR46218">
    <property type="entry name" value="LASP"/>
    <property type="match status" value="1"/>
</dbReference>
<gene>
    <name evidence="10" type="ORF">JTE90_022315</name>
</gene>
<evidence type="ECO:0000256" key="7">
    <source>
        <dbReference type="PROSITE-ProRule" id="PRU00192"/>
    </source>
</evidence>
<reference evidence="10 11" key="1">
    <citation type="journal article" date="2022" name="Nat. Ecol. Evol.">
        <title>A masculinizing supergene underlies an exaggerated male reproductive morph in a spider.</title>
        <authorList>
            <person name="Hendrickx F."/>
            <person name="De Corte Z."/>
            <person name="Sonet G."/>
            <person name="Van Belleghem S.M."/>
            <person name="Kostlbacher S."/>
            <person name="Vangestel C."/>
        </authorList>
    </citation>
    <scope>NUCLEOTIDE SEQUENCE [LARGE SCALE GENOMIC DNA]</scope>
    <source>
        <strain evidence="10">W744_W776</strain>
    </source>
</reference>
<dbReference type="GO" id="GO:0046872">
    <property type="term" value="F:metal ion binding"/>
    <property type="evidence" value="ECO:0007669"/>
    <property type="project" value="UniProtKB-KW"/>
</dbReference>
<evidence type="ECO:0000256" key="5">
    <source>
        <dbReference type="ARBA" id="ARBA00023038"/>
    </source>
</evidence>
<dbReference type="CDD" id="cd11789">
    <property type="entry name" value="SH3_Nebulin_family_C"/>
    <property type="match status" value="1"/>
</dbReference>
<evidence type="ECO:0008006" key="12">
    <source>
        <dbReference type="Google" id="ProtNLM"/>
    </source>
</evidence>
<keyword evidence="3" id="KW-0677">Repeat</keyword>
<accession>A0AAV6VVD3</accession>
<evidence type="ECO:0000259" key="8">
    <source>
        <dbReference type="PROSITE" id="PS50002"/>
    </source>
</evidence>
<dbReference type="InterPro" id="IPR001781">
    <property type="entry name" value="Znf_LIM"/>
</dbReference>
<dbReference type="PROSITE" id="PS00478">
    <property type="entry name" value="LIM_DOMAIN_1"/>
    <property type="match status" value="1"/>
</dbReference>
<dbReference type="FunFam" id="2.30.30.40:FF:000007">
    <property type="entry name" value="nebulin isoform X1"/>
    <property type="match status" value="1"/>
</dbReference>
<dbReference type="GO" id="GO:0051015">
    <property type="term" value="F:actin filament binding"/>
    <property type="evidence" value="ECO:0007669"/>
    <property type="project" value="TreeGrafter"/>
</dbReference>
<dbReference type="SUPFAM" id="SSF50044">
    <property type="entry name" value="SH3-domain"/>
    <property type="match status" value="1"/>
</dbReference>
<sequence length="340" mass="38157">MSSKRCSRCEKTVYPLEELKCLDKFWHKQCFKCQECGMTLNMKTYKGYNKQPYCNAHCPQAKHTAVADTPEIRRLAENTKLQSNVKYHEDFEKAKGKFTQVADDPETLRIRNTSKIISNVSYHGELERKKQMEQKRHLVTDKNGVPVPLNGGGENCKSPDLNEYIAPPQTVAATSQHVPPPQSPPGRIADYVPQIAPEHKESPYSAKLTSTVIYTSQEGPVQQPPSRKIGSIADYDPLNENYGSLATGYRNAMPMSQDVSNIYRVPSTKTQEPVPTIPKAIGHTFKAMYDYVAQDSDEVSFMDGDMIINCNPIDDGWMTGTVQRTGQTGMLPANYVEQLN</sequence>
<dbReference type="SMART" id="SM00227">
    <property type="entry name" value="NEBU"/>
    <property type="match status" value="2"/>
</dbReference>
<keyword evidence="4 6" id="KW-0862">Zinc</keyword>
<dbReference type="PROSITE" id="PS51216">
    <property type="entry name" value="NEBULIN"/>
    <property type="match status" value="2"/>
</dbReference>